<dbReference type="Gene3D" id="1.10.645.10">
    <property type="entry name" value="Cytochrome-c3 Hydrogenase, chain B"/>
    <property type="match status" value="1"/>
</dbReference>
<proteinExistence type="inferred from homology"/>
<dbReference type="EMBL" id="FPHF01000095">
    <property type="protein sequence ID" value="SFV67150.1"/>
    <property type="molecule type" value="Genomic_DNA"/>
</dbReference>
<organism evidence="7">
    <name type="scientific">hydrothermal vent metagenome</name>
    <dbReference type="NCBI Taxonomy" id="652676"/>
    <lineage>
        <taxon>unclassified sequences</taxon>
        <taxon>metagenomes</taxon>
        <taxon>ecological metagenomes</taxon>
    </lineage>
</organism>
<dbReference type="PANTHER" id="PTHR42958:SF4">
    <property type="entry name" value="HYDROGENASE EXPRESSION_FORMATION PROTEIN HUPK"/>
    <property type="match status" value="1"/>
</dbReference>
<protein>
    <submittedName>
        <fullName evidence="7">Uptake hydrogenase large subunit</fullName>
        <ecNumber evidence="7">1.12.99.6</ecNumber>
    </submittedName>
</protein>
<accession>A0A1W1CMN5</accession>
<keyword evidence="5" id="KW-0479">Metal-binding</keyword>
<dbReference type="InterPro" id="IPR001501">
    <property type="entry name" value="Ni-dep_hyd_lsu"/>
</dbReference>
<comment type="subcellular location">
    <subcellularLocation>
        <location evidence="2">Cell envelope</location>
    </subcellularLocation>
</comment>
<gene>
    <name evidence="7" type="ORF">MNB_SM-4-184</name>
</gene>
<comment type="cofactor">
    <cofactor evidence="1">
        <name>Ni(2+)</name>
        <dbReference type="ChEBI" id="CHEBI:49786"/>
    </cofactor>
</comment>
<evidence type="ECO:0000256" key="3">
    <source>
        <dbReference type="ARBA" id="ARBA00009292"/>
    </source>
</evidence>
<dbReference type="InterPro" id="IPR018194">
    <property type="entry name" value="Ni-dep_hyd_lsu_Ni_BS"/>
</dbReference>
<evidence type="ECO:0000256" key="1">
    <source>
        <dbReference type="ARBA" id="ARBA00001967"/>
    </source>
</evidence>
<dbReference type="InterPro" id="IPR029014">
    <property type="entry name" value="NiFe-Hase_large"/>
</dbReference>
<dbReference type="PANTHER" id="PTHR42958">
    <property type="entry name" value="HYDROGENASE-2 LARGE CHAIN"/>
    <property type="match status" value="1"/>
</dbReference>
<evidence type="ECO:0000256" key="2">
    <source>
        <dbReference type="ARBA" id="ARBA00004196"/>
    </source>
</evidence>
<dbReference type="GO" id="GO:0008901">
    <property type="term" value="F:ferredoxin hydrogenase activity"/>
    <property type="evidence" value="ECO:0007669"/>
    <property type="project" value="InterPro"/>
</dbReference>
<dbReference type="GO" id="GO:0016151">
    <property type="term" value="F:nickel cation binding"/>
    <property type="evidence" value="ECO:0007669"/>
    <property type="project" value="InterPro"/>
</dbReference>
<dbReference type="GO" id="GO:0033748">
    <property type="term" value="F:hydrogenase (acceptor) activity"/>
    <property type="evidence" value="ECO:0007669"/>
    <property type="project" value="UniProtKB-EC"/>
</dbReference>
<dbReference type="Pfam" id="PF00374">
    <property type="entry name" value="NiFeSe_Hases"/>
    <property type="match status" value="2"/>
</dbReference>
<keyword evidence="4" id="KW-0533">Nickel</keyword>
<dbReference type="EC" id="1.12.99.6" evidence="7"/>
<name>A0A1W1CMN5_9ZZZZ</name>
<reference evidence="7" key="1">
    <citation type="submission" date="2016-10" db="EMBL/GenBank/DDBJ databases">
        <authorList>
            <person name="de Groot N.N."/>
        </authorList>
    </citation>
    <scope>NUCLEOTIDE SEQUENCE</scope>
</reference>
<comment type="similarity">
    <text evidence="3">Belongs to the [NiFe]/[NiFeSe] hydrogenase large subunit family.</text>
</comment>
<dbReference type="SUPFAM" id="SSF56762">
    <property type="entry name" value="HydB/Nqo4-like"/>
    <property type="match status" value="1"/>
</dbReference>
<dbReference type="InterPro" id="IPR050867">
    <property type="entry name" value="NiFe/NiFeSe_hydrgnase_LSU"/>
</dbReference>
<evidence type="ECO:0000256" key="4">
    <source>
        <dbReference type="ARBA" id="ARBA00022596"/>
    </source>
</evidence>
<keyword evidence="6 7" id="KW-0560">Oxidoreductase</keyword>
<evidence type="ECO:0000313" key="7">
    <source>
        <dbReference type="EMBL" id="SFV67150.1"/>
    </source>
</evidence>
<dbReference type="AlphaFoldDB" id="A0A1W1CMN5"/>
<evidence type="ECO:0000256" key="6">
    <source>
        <dbReference type="ARBA" id="ARBA00023002"/>
    </source>
</evidence>
<dbReference type="GO" id="GO:0030313">
    <property type="term" value="C:cell envelope"/>
    <property type="evidence" value="ECO:0007669"/>
    <property type="project" value="UniProtKB-SubCell"/>
</dbReference>
<sequence length="432" mass="48577">MTIKKLIEQIEGEANLYFDIKDGVVDFATVAFPHFRGLESILKGKNIMDALVITPRVCGICGHAHLMATVRAIEDAYKNAGEAVVLNEKIEKIREFTLVMEIIQNHFKWIYLTIIPSLAKLSKSEDIQTPLKGAFGASLATKALAIFAGQWPHSSYMVPGGVTTDPTNIEILKAQSYVEELISFYEKEALGLSLEEFLNLESCKEFNTLEGDIRDLEKALVKEEMNKKGFSHDRFLVLGKHNYTAPSKLKQTRVFSVDAKYVEDVTTYSPKEKSYAKNAQYKNEYYETGPLSRMMAIGFPIVKNMHRRFKDSAYSRVMARVFELAYLLKHSKSLLESISIDQQSYVKTADINKLTATGRGVVEAPRGPLIHEIDIKDGIIQKYKIITPTQFNIGSSQKPSLTPAQKAMTGLTQEEALFVFRTFDVCSVCTTH</sequence>
<dbReference type="PROSITE" id="PS00507">
    <property type="entry name" value="NI_HGENASE_L_1"/>
    <property type="match status" value="1"/>
</dbReference>
<evidence type="ECO:0000256" key="5">
    <source>
        <dbReference type="ARBA" id="ARBA00022723"/>
    </source>
</evidence>